<sequence>MQRHNCHCPRSALQWISLCLNQDTLPFDSILQLGSELTGHIKTVLECPRCPATRRMTQMLSQTTSRLVCFYEAVFLNAATNLASARRGANEDPAAPECRSVFCEMSLGKLPLQGAEARMLIEVVLVEACLDLNERIQEWKLVVDELLEDERPQDQSDSISRCLDRLAKLIGLLQFDGLPMHCS</sequence>
<name>A0A0M9VX89_ESCWE</name>
<dbReference type="AlphaFoldDB" id="A0A0M9VX89"/>
<dbReference type="EMBL" id="LGSR01000002">
    <property type="protein sequence ID" value="KOS22913.1"/>
    <property type="molecule type" value="Genomic_DNA"/>
</dbReference>
<proteinExistence type="predicted"/>
<keyword evidence="2" id="KW-1185">Reference proteome</keyword>
<organism evidence="1 2">
    <name type="scientific">Escovopsis weberi</name>
    <dbReference type="NCBI Taxonomy" id="150374"/>
    <lineage>
        <taxon>Eukaryota</taxon>
        <taxon>Fungi</taxon>
        <taxon>Dikarya</taxon>
        <taxon>Ascomycota</taxon>
        <taxon>Pezizomycotina</taxon>
        <taxon>Sordariomycetes</taxon>
        <taxon>Hypocreomycetidae</taxon>
        <taxon>Hypocreales</taxon>
        <taxon>Hypocreaceae</taxon>
        <taxon>Escovopsis</taxon>
    </lineage>
</organism>
<evidence type="ECO:0000313" key="2">
    <source>
        <dbReference type="Proteomes" id="UP000053831"/>
    </source>
</evidence>
<evidence type="ECO:0000313" key="1">
    <source>
        <dbReference type="EMBL" id="KOS22913.1"/>
    </source>
</evidence>
<accession>A0A0M9VX89</accession>
<dbReference type="Proteomes" id="UP000053831">
    <property type="component" value="Unassembled WGS sequence"/>
</dbReference>
<comment type="caution">
    <text evidence="1">The sequence shown here is derived from an EMBL/GenBank/DDBJ whole genome shotgun (WGS) entry which is preliminary data.</text>
</comment>
<dbReference type="STRING" id="150374.A0A0M9VX89"/>
<reference evidence="1 2" key="1">
    <citation type="submission" date="2015-07" db="EMBL/GenBank/DDBJ databases">
        <title>The genome of the fungus Escovopsis weberi, a specialized disease agent of ant agriculture.</title>
        <authorList>
            <person name="de Man T.J."/>
            <person name="Stajich J.E."/>
            <person name="Kubicek C.P."/>
            <person name="Chenthamara K."/>
            <person name="Atanasova L."/>
            <person name="Druzhinina I.S."/>
            <person name="Birnbaum S."/>
            <person name="Barribeau S.M."/>
            <person name="Teiling C."/>
            <person name="Suen G."/>
            <person name="Currie C."/>
            <person name="Gerardo N.M."/>
        </authorList>
    </citation>
    <scope>NUCLEOTIDE SEQUENCE [LARGE SCALE GENOMIC DNA]</scope>
</reference>
<gene>
    <name evidence="1" type="ORF">ESCO_003940</name>
</gene>
<dbReference type="OrthoDB" id="5149446at2759"/>
<protein>
    <submittedName>
        <fullName evidence="1">Uncharacterized protein</fullName>
    </submittedName>
</protein>